<keyword evidence="2" id="KW-1185">Reference proteome</keyword>
<proteinExistence type="predicted"/>
<evidence type="ECO:0000313" key="1">
    <source>
        <dbReference type="EMBL" id="OCK87994.1"/>
    </source>
</evidence>
<organism evidence="1 2">
    <name type="scientific">Cenococcum geophilum 1.58</name>
    <dbReference type="NCBI Taxonomy" id="794803"/>
    <lineage>
        <taxon>Eukaryota</taxon>
        <taxon>Fungi</taxon>
        <taxon>Dikarya</taxon>
        <taxon>Ascomycota</taxon>
        <taxon>Pezizomycotina</taxon>
        <taxon>Dothideomycetes</taxon>
        <taxon>Pleosporomycetidae</taxon>
        <taxon>Gloniales</taxon>
        <taxon>Gloniaceae</taxon>
        <taxon>Cenococcum</taxon>
    </lineage>
</organism>
<protein>
    <submittedName>
        <fullName evidence="1">Uncharacterized protein</fullName>
    </submittedName>
</protein>
<dbReference type="EMBL" id="KV748252">
    <property type="protein sequence ID" value="OCK87994.1"/>
    <property type="molecule type" value="Genomic_DNA"/>
</dbReference>
<reference evidence="1 2" key="1">
    <citation type="journal article" date="2016" name="Nat. Commun.">
        <title>Ectomycorrhizal ecology is imprinted in the genome of the dominant symbiotic fungus Cenococcum geophilum.</title>
        <authorList>
            <consortium name="DOE Joint Genome Institute"/>
            <person name="Peter M."/>
            <person name="Kohler A."/>
            <person name="Ohm R.A."/>
            <person name="Kuo A."/>
            <person name="Krutzmann J."/>
            <person name="Morin E."/>
            <person name="Arend M."/>
            <person name="Barry K.W."/>
            <person name="Binder M."/>
            <person name="Choi C."/>
            <person name="Clum A."/>
            <person name="Copeland A."/>
            <person name="Grisel N."/>
            <person name="Haridas S."/>
            <person name="Kipfer T."/>
            <person name="LaButti K."/>
            <person name="Lindquist E."/>
            <person name="Lipzen A."/>
            <person name="Maire R."/>
            <person name="Meier B."/>
            <person name="Mihaltcheva S."/>
            <person name="Molinier V."/>
            <person name="Murat C."/>
            <person name="Poggeler S."/>
            <person name="Quandt C.A."/>
            <person name="Sperisen C."/>
            <person name="Tritt A."/>
            <person name="Tisserant E."/>
            <person name="Crous P.W."/>
            <person name="Henrissat B."/>
            <person name="Nehls U."/>
            <person name="Egli S."/>
            <person name="Spatafora J.W."/>
            <person name="Grigoriev I.V."/>
            <person name="Martin F.M."/>
        </authorList>
    </citation>
    <scope>NUCLEOTIDE SEQUENCE [LARGE SCALE GENOMIC DNA]</scope>
    <source>
        <strain evidence="1 2">1.58</strain>
    </source>
</reference>
<name>A0ACC8EPE2_9PEZI</name>
<accession>A0ACC8EPE2</accession>
<dbReference type="Proteomes" id="UP000250078">
    <property type="component" value="Unassembled WGS sequence"/>
</dbReference>
<sequence>MHDVAQYKCAIGPRRTDHRLKVDNVLLGPWLLDEFQHSILVEYPMLHRKSYISPFTLCPPCQIRLLIFQASDSIHIHDPTHITTHEQVSEHPQHEHVSLHQGFLMGFGLTIEIAEGALLAGILALSLFLIRSSECGLRPDISLLMDWIQSILNGNAIIWCREWD</sequence>
<evidence type="ECO:0000313" key="2">
    <source>
        <dbReference type="Proteomes" id="UP000250078"/>
    </source>
</evidence>
<gene>
    <name evidence="1" type="ORF">K441DRAFT_333290</name>
</gene>